<sequence>MSDEPNRFPLSRPAVRTRVLMAGVFVGAIVAMSLSWVFSWGVETEADRVQAAEEAAVTARREAFSSPPGSCLTWTKPDASDVKKVGCAQEHLFEVAGVVDISAQYPKDARPPNADAWQTIAEQRCGQSVRDYLDKPLDPFGKLSLGVLRPDEQQWTQGERKLHCGIQWVSPGGELQPLKGKAKDENQSNVWEPGTCLALVNKTVGDPVDCTKEHSYEIVGLVNLANHFEAFPSADEQEKWLDTECNRIVGEYTGGANLRDKGLILGWDLREKESWDAGSTLVNCKVGAKLEDNSGLAPVRGSVAKDAPPPPTTEQKPRQGESNKQNDQQNRQQEQEQQGGSEQGNGG</sequence>
<feature type="transmembrane region" description="Helical" evidence="2">
    <location>
        <begin position="20"/>
        <end position="42"/>
    </location>
</feature>
<feature type="domain" description="Septum formation-related" evidence="3">
    <location>
        <begin position="69"/>
        <end position="284"/>
    </location>
</feature>
<keyword evidence="2" id="KW-0472">Membrane</keyword>
<feature type="compositionally biased region" description="Low complexity" evidence="1">
    <location>
        <begin position="325"/>
        <end position="340"/>
    </location>
</feature>
<name>A0A318LS76_9PSEU</name>
<proteinExistence type="predicted"/>
<evidence type="ECO:0000313" key="4">
    <source>
        <dbReference type="EMBL" id="PXY37583.1"/>
    </source>
</evidence>
<reference evidence="4 5" key="1">
    <citation type="submission" date="2016-07" db="EMBL/GenBank/DDBJ databases">
        <title>Draft genome sequence of Prauserella sp. YIM 121212, isolated from alkaline soil.</title>
        <authorList>
            <person name="Ruckert C."/>
            <person name="Albersmeier A."/>
            <person name="Jiang C.-L."/>
            <person name="Jiang Y."/>
            <person name="Kalinowski J."/>
            <person name="Schneider O."/>
            <person name="Winkler A."/>
            <person name="Zotchev S.B."/>
        </authorList>
    </citation>
    <scope>NUCLEOTIDE SEQUENCE [LARGE SCALE GENOMIC DNA]</scope>
    <source>
        <strain evidence="4 5">YIM 121212</strain>
    </source>
</reference>
<keyword evidence="2" id="KW-0812">Transmembrane</keyword>
<evidence type="ECO:0000313" key="5">
    <source>
        <dbReference type="Proteomes" id="UP000247892"/>
    </source>
</evidence>
<evidence type="ECO:0000259" key="3">
    <source>
        <dbReference type="Pfam" id="PF13845"/>
    </source>
</evidence>
<dbReference type="Pfam" id="PF13845">
    <property type="entry name" value="Septum_form"/>
    <property type="match status" value="1"/>
</dbReference>
<dbReference type="RefSeq" id="WP_110334455.1">
    <property type="nucleotide sequence ID" value="NZ_MASU01000002.1"/>
</dbReference>
<feature type="region of interest" description="Disordered" evidence="1">
    <location>
        <begin position="293"/>
        <end position="347"/>
    </location>
</feature>
<dbReference type="AlphaFoldDB" id="A0A318LS76"/>
<dbReference type="Proteomes" id="UP000247892">
    <property type="component" value="Unassembled WGS sequence"/>
</dbReference>
<dbReference type="InterPro" id="IPR026004">
    <property type="entry name" value="Septum_form"/>
</dbReference>
<evidence type="ECO:0000256" key="1">
    <source>
        <dbReference type="SAM" id="MobiDB-lite"/>
    </source>
</evidence>
<keyword evidence="5" id="KW-1185">Reference proteome</keyword>
<dbReference type="EMBL" id="MASU01000002">
    <property type="protein sequence ID" value="PXY37583.1"/>
    <property type="molecule type" value="Genomic_DNA"/>
</dbReference>
<organism evidence="4 5">
    <name type="scientific">Prauserella flavalba</name>
    <dbReference type="NCBI Taxonomy" id="1477506"/>
    <lineage>
        <taxon>Bacteria</taxon>
        <taxon>Bacillati</taxon>
        <taxon>Actinomycetota</taxon>
        <taxon>Actinomycetes</taxon>
        <taxon>Pseudonocardiales</taxon>
        <taxon>Pseudonocardiaceae</taxon>
        <taxon>Prauserella</taxon>
    </lineage>
</organism>
<keyword evidence="2" id="KW-1133">Transmembrane helix</keyword>
<comment type="caution">
    <text evidence="4">The sequence shown here is derived from an EMBL/GenBank/DDBJ whole genome shotgun (WGS) entry which is preliminary data.</text>
</comment>
<accession>A0A318LS76</accession>
<protein>
    <recommendedName>
        <fullName evidence="3">Septum formation-related domain-containing protein</fullName>
    </recommendedName>
</protein>
<dbReference type="OrthoDB" id="4266126at2"/>
<evidence type="ECO:0000256" key="2">
    <source>
        <dbReference type="SAM" id="Phobius"/>
    </source>
</evidence>
<gene>
    <name evidence="4" type="ORF">BA062_02775</name>
</gene>